<proteinExistence type="predicted"/>
<dbReference type="OrthoDB" id="4487407at2759"/>
<dbReference type="STRING" id="1392250.A0A2I2GA43"/>
<organism evidence="3 4">
    <name type="scientific">Aspergillus steynii IBT 23096</name>
    <dbReference type="NCBI Taxonomy" id="1392250"/>
    <lineage>
        <taxon>Eukaryota</taxon>
        <taxon>Fungi</taxon>
        <taxon>Dikarya</taxon>
        <taxon>Ascomycota</taxon>
        <taxon>Pezizomycotina</taxon>
        <taxon>Eurotiomycetes</taxon>
        <taxon>Eurotiomycetidae</taxon>
        <taxon>Eurotiales</taxon>
        <taxon>Aspergillaceae</taxon>
        <taxon>Aspergillus</taxon>
        <taxon>Aspergillus subgen. Circumdati</taxon>
    </lineage>
</organism>
<dbReference type="RefSeq" id="XP_024705049.1">
    <property type="nucleotide sequence ID" value="XM_024847723.1"/>
</dbReference>
<dbReference type="GO" id="GO:0016740">
    <property type="term" value="F:transferase activity"/>
    <property type="evidence" value="ECO:0007669"/>
    <property type="project" value="InterPro"/>
</dbReference>
<name>A0A2I2GA43_9EURO</name>
<feature type="region of interest" description="Disordered" evidence="1">
    <location>
        <begin position="372"/>
        <end position="398"/>
    </location>
</feature>
<evidence type="ECO:0000259" key="2">
    <source>
        <dbReference type="Pfam" id="PF16073"/>
    </source>
</evidence>
<accession>A0A2I2GA43</accession>
<dbReference type="AlphaFoldDB" id="A0A2I2GA43"/>
<feature type="domain" description="Starter acyltransferase (SAT)" evidence="2">
    <location>
        <begin position="98"/>
        <end position="217"/>
    </location>
</feature>
<reference evidence="3 4" key="1">
    <citation type="submission" date="2016-12" db="EMBL/GenBank/DDBJ databases">
        <title>The genomes of Aspergillus section Nigri reveals drivers in fungal speciation.</title>
        <authorList>
            <consortium name="DOE Joint Genome Institute"/>
            <person name="Vesth T.C."/>
            <person name="Nybo J."/>
            <person name="Theobald S."/>
            <person name="Brandl J."/>
            <person name="Frisvad J.C."/>
            <person name="Nielsen K.F."/>
            <person name="Lyhne E.K."/>
            <person name="Kogle M.E."/>
            <person name="Kuo A."/>
            <person name="Riley R."/>
            <person name="Clum A."/>
            <person name="Nolan M."/>
            <person name="Lipzen A."/>
            <person name="Salamov A."/>
            <person name="Henrissat B."/>
            <person name="Wiebenga A."/>
            <person name="De Vries R.P."/>
            <person name="Grigoriev I.V."/>
            <person name="Mortensen U.H."/>
            <person name="Andersen M.R."/>
            <person name="Baker S.E."/>
        </authorList>
    </citation>
    <scope>NUCLEOTIDE SEQUENCE [LARGE SCALE GENOMIC DNA]</scope>
    <source>
        <strain evidence="3 4">IBT 23096</strain>
    </source>
</reference>
<evidence type="ECO:0000313" key="4">
    <source>
        <dbReference type="Proteomes" id="UP000234275"/>
    </source>
</evidence>
<dbReference type="Pfam" id="PF16073">
    <property type="entry name" value="SAT"/>
    <property type="match status" value="1"/>
</dbReference>
<feature type="compositionally biased region" description="Basic and acidic residues" evidence="1">
    <location>
        <begin position="372"/>
        <end position="390"/>
    </location>
</feature>
<comment type="caution">
    <text evidence="3">The sequence shown here is derived from an EMBL/GenBank/DDBJ whole genome shotgun (WGS) entry which is preliminary data.</text>
</comment>
<dbReference type="EMBL" id="MSFO01000004">
    <property type="protein sequence ID" value="PLB49747.1"/>
    <property type="molecule type" value="Genomic_DNA"/>
</dbReference>
<dbReference type="Gene3D" id="3.40.366.10">
    <property type="entry name" value="Malonyl-Coenzyme A Acyl Carrier Protein, domain 2"/>
    <property type="match status" value="1"/>
</dbReference>
<dbReference type="GeneID" id="36555422"/>
<dbReference type="InterPro" id="IPR032088">
    <property type="entry name" value="SAT"/>
</dbReference>
<dbReference type="InterPro" id="IPR001227">
    <property type="entry name" value="Ac_transferase_dom_sf"/>
</dbReference>
<gene>
    <name evidence="3" type="ORF">P170DRAFT_426617</name>
</gene>
<dbReference type="Proteomes" id="UP000234275">
    <property type="component" value="Unassembled WGS sequence"/>
</dbReference>
<keyword evidence="4" id="KW-1185">Reference proteome</keyword>
<dbReference type="VEuPathDB" id="FungiDB:P170DRAFT_426617"/>
<protein>
    <recommendedName>
        <fullName evidence="2">Starter acyltransferase (SAT) domain-containing protein</fullName>
    </recommendedName>
</protein>
<sequence>MPSETPSIFVCSPQTTVFPPQEYFLQLRENHRHDTILKTIDAAIAELPKIWTTLVKGYPALGEIPGAGLLRDMKGWTTGDSDNLGNCKSLLSNKHLGPLTIVVQLMEYLNYLAESGVDHSEMMKSVAHGGFRGLCTGFLTASALSCSKDTAAIGKHAAVALRLALCIGAMVDLDNQFGVLPARMISLTTRWTSATNRSRVMTILAGYEEAYLSVVMDAHSITITAPEADLPSIFHELGRIGAQITAIGPKGRYHHPLHSTTVTILDKIFASSPDLFHFPDSALVPLRSNDSGAMVSPGEPLHETALRCLLLEMADWHLTMSTAVATIRYFAPSDTPLVLGLGLVDCVPESLVDGLRAAATYRRALAPRSQCREHGAVDETSRTSYMERRYSAPMDVES</sequence>
<evidence type="ECO:0000313" key="3">
    <source>
        <dbReference type="EMBL" id="PLB49747.1"/>
    </source>
</evidence>
<evidence type="ECO:0000256" key="1">
    <source>
        <dbReference type="SAM" id="MobiDB-lite"/>
    </source>
</evidence>